<protein>
    <recommendedName>
        <fullName evidence="3">DUF6534 domain-containing protein</fullName>
    </recommendedName>
</protein>
<feature type="transmembrane region" description="Helical" evidence="2">
    <location>
        <begin position="80"/>
        <end position="102"/>
    </location>
</feature>
<evidence type="ECO:0000313" key="4">
    <source>
        <dbReference type="EMBL" id="EAU80494.2"/>
    </source>
</evidence>
<sequence>MVEPTVHNTYGALVIGVSFAIFLFGAISLQAYRYYFAFPNDRIGFRYLVTVIWFLELGHTAGITYELYTVAVTRNDTVLAFPGLGVALLIGGLVTMLVQCFFARRLWKLLPRPYNLIGLLCVVLAIVRAIGSTFLATKAITSKDVTSFQLNWNWLVTALLSLGAFLDLAIAASMLSFLMVQRNDRLGQFGQLMDRLVAYTIRTGLFTSVTAVVVLICFQTMPGNFIWIATYAFLAKLYSNSLLAARQLRNAVTEAPERFHRSKPPSIRTTESRAQSIQERRTGTFSLRPSRPPMFSFEMHSPVYPDDSHIRGYWEELPGTPSSPQSPSRAYYGINEKPRQY</sequence>
<feature type="region of interest" description="Disordered" evidence="1">
    <location>
        <begin position="315"/>
        <end position="341"/>
    </location>
</feature>
<feature type="transmembrane region" description="Helical" evidence="2">
    <location>
        <begin position="12"/>
        <end position="35"/>
    </location>
</feature>
<comment type="caution">
    <text evidence="4">The sequence shown here is derived from an EMBL/GenBank/DDBJ whole genome shotgun (WGS) entry which is preliminary data.</text>
</comment>
<dbReference type="Pfam" id="PF20152">
    <property type="entry name" value="DUF6534"/>
    <property type="match status" value="1"/>
</dbReference>
<dbReference type="AlphaFoldDB" id="A8PH16"/>
<feature type="transmembrane region" description="Helical" evidence="2">
    <location>
        <begin position="225"/>
        <end position="245"/>
    </location>
</feature>
<dbReference type="PANTHER" id="PTHR40465:SF1">
    <property type="entry name" value="DUF6534 DOMAIN-CONTAINING PROTEIN"/>
    <property type="match status" value="1"/>
</dbReference>
<keyword evidence="2" id="KW-1133">Transmembrane helix</keyword>
<dbReference type="EMBL" id="AACS02000006">
    <property type="protein sequence ID" value="EAU80494.2"/>
    <property type="molecule type" value="Genomic_DNA"/>
</dbReference>
<feature type="transmembrane region" description="Helical" evidence="2">
    <location>
        <begin position="154"/>
        <end position="178"/>
    </location>
</feature>
<keyword evidence="5" id="KW-1185">Reference proteome</keyword>
<dbReference type="OMA" id="MWIALVA"/>
<feature type="transmembrane region" description="Helical" evidence="2">
    <location>
        <begin position="199"/>
        <end position="219"/>
    </location>
</feature>
<feature type="region of interest" description="Disordered" evidence="1">
    <location>
        <begin position="255"/>
        <end position="290"/>
    </location>
</feature>
<name>A8PH16_COPC7</name>
<dbReference type="HOGENOM" id="CLU_046025_0_1_1"/>
<dbReference type="GeneID" id="6018000"/>
<gene>
    <name evidence="4" type="ORF">CC1G_11849</name>
</gene>
<accession>A8PH16</accession>
<reference evidence="4 5" key="1">
    <citation type="journal article" date="2010" name="Proc. Natl. Acad. Sci. U.S.A.">
        <title>Insights into evolution of multicellular fungi from the assembled chromosomes of the mushroom Coprinopsis cinerea (Coprinus cinereus).</title>
        <authorList>
            <person name="Stajich J.E."/>
            <person name="Wilke S.K."/>
            <person name="Ahren D."/>
            <person name="Au C.H."/>
            <person name="Birren B.W."/>
            <person name="Borodovsky M."/>
            <person name="Burns C."/>
            <person name="Canback B."/>
            <person name="Casselton L.A."/>
            <person name="Cheng C.K."/>
            <person name="Deng J."/>
            <person name="Dietrich F.S."/>
            <person name="Fargo D.C."/>
            <person name="Farman M.L."/>
            <person name="Gathman A.C."/>
            <person name="Goldberg J."/>
            <person name="Guigo R."/>
            <person name="Hoegger P.J."/>
            <person name="Hooker J.B."/>
            <person name="Huggins A."/>
            <person name="James T.Y."/>
            <person name="Kamada T."/>
            <person name="Kilaru S."/>
            <person name="Kodira C."/>
            <person name="Kues U."/>
            <person name="Kupfer D."/>
            <person name="Kwan H.S."/>
            <person name="Lomsadze A."/>
            <person name="Li W."/>
            <person name="Lilly W.W."/>
            <person name="Ma L.J."/>
            <person name="Mackey A.J."/>
            <person name="Manning G."/>
            <person name="Martin F."/>
            <person name="Muraguchi H."/>
            <person name="Natvig D.O."/>
            <person name="Palmerini H."/>
            <person name="Ramesh M.A."/>
            <person name="Rehmeyer C.J."/>
            <person name="Roe B.A."/>
            <person name="Shenoy N."/>
            <person name="Stanke M."/>
            <person name="Ter-Hovhannisyan V."/>
            <person name="Tunlid A."/>
            <person name="Velagapudi R."/>
            <person name="Vision T.J."/>
            <person name="Zeng Q."/>
            <person name="Zolan M.E."/>
            <person name="Pukkila P.J."/>
        </authorList>
    </citation>
    <scope>NUCLEOTIDE SEQUENCE [LARGE SCALE GENOMIC DNA]</scope>
    <source>
        <strain evidence="5">Okayama-7 / 130 / ATCC MYA-4618 / FGSC 9003</strain>
    </source>
</reference>
<dbReference type="eggNOG" id="ENOG502SQQU">
    <property type="taxonomic scope" value="Eukaryota"/>
</dbReference>
<evidence type="ECO:0000256" key="2">
    <source>
        <dbReference type="SAM" id="Phobius"/>
    </source>
</evidence>
<dbReference type="VEuPathDB" id="FungiDB:CC1G_11849"/>
<feature type="compositionally biased region" description="Polar residues" evidence="1">
    <location>
        <begin position="267"/>
        <end position="287"/>
    </location>
</feature>
<proteinExistence type="predicted"/>
<dbReference type="Proteomes" id="UP000001861">
    <property type="component" value="Unassembled WGS sequence"/>
</dbReference>
<feature type="transmembrane region" description="Helical" evidence="2">
    <location>
        <begin position="114"/>
        <end position="134"/>
    </location>
</feature>
<dbReference type="InterPro" id="IPR045339">
    <property type="entry name" value="DUF6534"/>
</dbReference>
<dbReference type="OrthoDB" id="3231781at2759"/>
<dbReference type="RefSeq" id="XP_001841321.2">
    <property type="nucleotide sequence ID" value="XM_001841269.2"/>
</dbReference>
<feature type="transmembrane region" description="Helical" evidence="2">
    <location>
        <begin position="47"/>
        <end position="68"/>
    </location>
</feature>
<organism evidence="4 5">
    <name type="scientific">Coprinopsis cinerea (strain Okayama-7 / 130 / ATCC MYA-4618 / FGSC 9003)</name>
    <name type="common">Inky cap fungus</name>
    <name type="synonym">Hormographiella aspergillata</name>
    <dbReference type="NCBI Taxonomy" id="240176"/>
    <lineage>
        <taxon>Eukaryota</taxon>
        <taxon>Fungi</taxon>
        <taxon>Dikarya</taxon>
        <taxon>Basidiomycota</taxon>
        <taxon>Agaricomycotina</taxon>
        <taxon>Agaricomycetes</taxon>
        <taxon>Agaricomycetidae</taxon>
        <taxon>Agaricales</taxon>
        <taxon>Agaricineae</taxon>
        <taxon>Psathyrellaceae</taxon>
        <taxon>Coprinopsis</taxon>
    </lineage>
</organism>
<dbReference type="InParanoid" id="A8PH16"/>
<evidence type="ECO:0000259" key="3">
    <source>
        <dbReference type="Pfam" id="PF20152"/>
    </source>
</evidence>
<feature type="domain" description="DUF6534" evidence="3">
    <location>
        <begin position="164"/>
        <end position="245"/>
    </location>
</feature>
<keyword evidence="2" id="KW-0812">Transmembrane</keyword>
<dbReference type="KEGG" id="cci:CC1G_11849"/>
<dbReference type="PANTHER" id="PTHR40465">
    <property type="entry name" value="CHROMOSOME 1, WHOLE GENOME SHOTGUN SEQUENCE"/>
    <property type="match status" value="1"/>
</dbReference>
<keyword evidence="2" id="KW-0472">Membrane</keyword>
<evidence type="ECO:0000313" key="5">
    <source>
        <dbReference type="Proteomes" id="UP000001861"/>
    </source>
</evidence>
<evidence type="ECO:0000256" key="1">
    <source>
        <dbReference type="SAM" id="MobiDB-lite"/>
    </source>
</evidence>